<keyword evidence="5 9" id="KW-0460">Magnesium</keyword>
<feature type="binding site" evidence="9">
    <location>
        <position position="229"/>
    </location>
    <ligand>
        <name>Mn(2+)</name>
        <dbReference type="ChEBI" id="CHEBI:29035"/>
    </ligand>
</feature>
<dbReference type="GeneID" id="28488689"/>
<evidence type="ECO:0000313" key="11">
    <source>
        <dbReference type="Proteomes" id="UP000066376"/>
    </source>
</evidence>
<dbReference type="PANTHER" id="PTHR43219">
    <property type="entry name" value="CRISPR-ASSOCIATED ENDONUCLEASE CAS1"/>
    <property type="match status" value="1"/>
</dbReference>
<keyword evidence="2 9" id="KW-0479">Metal-binding</keyword>
<keyword evidence="3 9" id="KW-0255">Endonuclease</keyword>
<comment type="subunit">
    <text evidence="9">Homodimer, forms a heterotetramer with a Cas2 homodimer.</text>
</comment>
<keyword evidence="7 9" id="KW-0238">DNA-binding</keyword>
<dbReference type="GO" id="GO:0003677">
    <property type="term" value="F:DNA binding"/>
    <property type="evidence" value="ECO:0007669"/>
    <property type="project" value="UniProtKB-KW"/>
</dbReference>
<proteinExistence type="inferred from homology"/>
<dbReference type="CDD" id="cd09722">
    <property type="entry name" value="Cas1_I-B"/>
    <property type="match status" value="1"/>
</dbReference>
<dbReference type="STRING" id="294671.YLM1_0392"/>
<dbReference type="InterPro" id="IPR002729">
    <property type="entry name" value="CRISPR-assoc_Cas1"/>
</dbReference>
<dbReference type="InterPro" id="IPR042206">
    <property type="entry name" value="CRISPR-assoc_Cas1_C"/>
</dbReference>
<dbReference type="PANTHER" id="PTHR43219:SF2">
    <property type="entry name" value="CRISPR-ASSOCIATED ENDONUCLEASE CAS1"/>
    <property type="match status" value="1"/>
</dbReference>
<reference evidence="10 11" key="1">
    <citation type="journal article" date="2016" name="Genome Announc.">
        <title>Draft Genome Sequence of the Rumen Methanogen Methanobrevibacter olleyae YLM1.</title>
        <authorList>
            <person name="Kelly W.J."/>
            <person name="Li D."/>
            <person name="Lambie S.C."/>
            <person name="Cox F."/>
            <person name="Attwood G.T."/>
            <person name="Altermann E."/>
            <person name="Leahy S.C."/>
        </authorList>
    </citation>
    <scope>NUCLEOTIDE SEQUENCE [LARGE SCALE GENOMIC DNA]</scope>
    <source>
        <strain evidence="10 11">YLM1</strain>
    </source>
</reference>
<name>A0A126QYU1_METOL</name>
<sequence length="322" mass="37970">MSKKNYYLLSEGILKRKENTIYFVNEKGKKPLPINKIYSVYAYGQITISSQVINLFAKEGIPIHFFNYYGYYNGSFYPRESLLSGDLLIKQAEHNIDFSKRLKLAKLFVEGSAKNILKVLAYYKIENNIKETLTELDKASKITEVMNVEGRIRAEYYQYFDNILPDEFKMEGRSRQPPKNMLNSLISFGNSMMYSTVLTELYNTQLNPTISYLHEPSERRFSLALDLSEIFKPILVDRTIFYLVNKKMITKKDFNQDLNCCLLNDKGRATFIKEYNKRLETTIKHKDLGRKVSYQRLIRLEAYKLKKHLLGMKTYDPFVIWW</sequence>
<dbReference type="KEGG" id="mol:YLM1_0392"/>
<evidence type="ECO:0000313" key="10">
    <source>
        <dbReference type="EMBL" id="AMK14952.1"/>
    </source>
</evidence>
<dbReference type="GO" id="GO:0004520">
    <property type="term" value="F:DNA endonuclease activity"/>
    <property type="evidence" value="ECO:0007669"/>
    <property type="project" value="InterPro"/>
</dbReference>
<gene>
    <name evidence="9" type="primary">cas1</name>
    <name evidence="10" type="ORF">YLM1_0392</name>
</gene>
<dbReference type="NCBIfam" id="TIGR00287">
    <property type="entry name" value="cas1"/>
    <property type="match status" value="1"/>
</dbReference>
<evidence type="ECO:0000256" key="1">
    <source>
        <dbReference type="ARBA" id="ARBA00022722"/>
    </source>
</evidence>
<evidence type="ECO:0000256" key="6">
    <source>
        <dbReference type="ARBA" id="ARBA00023118"/>
    </source>
</evidence>
<feature type="binding site" evidence="9">
    <location>
        <position position="149"/>
    </location>
    <ligand>
        <name>Mn(2+)</name>
        <dbReference type="ChEBI" id="CHEBI:29035"/>
    </ligand>
</feature>
<dbReference type="NCBIfam" id="TIGR03641">
    <property type="entry name" value="cas1_HMARI"/>
    <property type="match status" value="1"/>
</dbReference>
<dbReference type="GO" id="GO:0046872">
    <property type="term" value="F:metal ion binding"/>
    <property type="evidence" value="ECO:0007669"/>
    <property type="project" value="UniProtKB-UniRule"/>
</dbReference>
<dbReference type="GO" id="GO:0043571">
    <property type="term" value="P:maintenance of CRISPR repeat elements"/>
    <property type="evidence" value="ECO:0007669"/>
    <property type="project" value="UniProtKB-UniRule"/>
</dbReference>
<accession>A0A126QYU1</accession>
<keyword evidence="4 9" id="KW-0378">Hydrolase</keyword>
<comment type="function">
    <text evidence="9">CRISPR (clustered regularly interspaced short palindromic repeat), is an adaptive immune system that provides protection against mobile genetic elements (viruses, transposable elements and conjugative plasmids). CRISPR clusters contain spacers, sequences complementary to antecedent mobile elements, and target invading nucleic acids. CRISPR clusters are transcribed and processed into CRISPR RNA (crRNA). Acts as a dsDNA endonuclease. Involved in the integration of spacer DNA into the CRISPR cassette.</text>
</comment>
<organism evidence="10 11">
    <name type="scientific">Methanobrevibacter olleyae</name>
    <dbReference type="NCBI Taxonomy" id="294671"/>
    <lineage>
        <taxon>Archaea</taxon>
        <taxon>Methanobacteriati</taxon>
        <taxon>Methanobacteriota</taxon>
        <taxon>Methanomada group</taxon>
        <taxon>Methanobacteria</taxon>
        <taxon>Methanobacteriales</taxon>
        <taxon>Methanobacteriaceae</taxon>
        <taxon>Methanobrevibacter</taxon>
    </lineage>
</organism>
<dbReference type="Pfam" id="PF01867">
    <property type="entry name" value="Cas_Cas1"/>
    <property type="match status" value="1"/>
</dbReference>
<evidence type="ECO:0000256" key="4">
    <source>
        <dbReference type="ARBA" id="ARBA00022801"/>
    </source>
</evidence>
<evidence type="ECO:0000256" key="7">
    <source>
        <dbReference type="ARBA" id="ARBA00023125"/>
    </source>
</evidence>
<keyword evidence="6 9" id="KW-0051">Antiviral defense</keyword>
<dbReference type="InterPro" id="IPR042211">
    <property type="entry name" value="CRISPR-assoc_Cas1_N"/>
</dbReference>
<dbReference type="HAMAP" id="MF_01470">
    <property type="entry name" value="Cas1"/>
    <property type="match status" value="1"/>
</dbReference>
<evidence type="ECO:0000256" key="5">
    <source>
        <dbReference type="ARBA" id="ARBA00022842"/>
    </source>
</evidence>
<dbReference type="PATRIC" id="fig|294671.3.peg.397"/>
<dbReference type="InterPro" id="IPR019858">
    <property type="entry name" value="CRISPR-assoc_Cas1_HMARI/TNEAP"/>
</dbReference>
<dbReference type="RefSeq" id="WP_067145789.1">
    <property type="nucleotide sequence ID" value="NZ_CP014265.1"/>
</dbReference>
<dbReference type="EC" id="3.1.-.-" evidence="9"/>
<dbReference type="Gene3D" id="3.100.10.20">
    <property type="entry name" value="CRISPR-associated endonuclease Cas1, N-terminal domain"/>
    <property type="match status" value="1"/>
</dbReference>
<reference evidence="11" key="2">
    <citation type="submission" date="2016-02" db="EMBL/GenBank/DDBJ databases">
        <title>The draft genome sequence of the rumen methanogen Methanobrevibacter olleyae YLM1.</title>
        <authorList>
            <consortium name="New Zealand Agricultural Greenhouse Gas Research Centre/Pastoral Greenhouse Gas Research Consortium"/>
            <person name="Kelly W.J."/>
            <person name="Li D."/>
            <person name="Lambie S.C."/>
            <person name="Attwood G.T."/>
            <person name="Altermann E."/>
            <person name="Leahy S.C."/>
        </authorList>
    </citation>
    <scope>NUCLEOTIDE SEQUENCE [LARGE SCALE GENOMIC DNA]</scope>
    <source>
        <strain evidence="11">YLM1</strain>
    </source>
</reference>
<evidence type="ECO:0000256" key="8">
    <source>
        <dbReference type="ARBA" id="ARBA00023211"/>
    </source>
</evidence>
<comment type="similarity">
    <text evidence="9">Belongs to the CRISPR-associated endonuclease Cas1 family.</text>
</comment>
<keyword evidence="1 9" id="KW-0540">Nuclease</keyword>
<dbReference type="AlphaFoldDB" id="A0A126QYU1"/>
<dbReference type="EMBL" id="CP014265">
    <property type="protein sequence ID" value="AMK14952.1"/>
    <property type="molecule type" value="Genomic_DNA"/>
</dbReference>
<evidence type="ECO:0000256" key="2">
    <source>
        <dbReference type="ARBA" id="ARBA00022723"/>
    </source>
</evidence>
<evidence type="ECO:0000256" key="3">
    <source>
        <dbReference type="ARBA" id="ARBA00022759"/>
    </source>
</evidence>
<comment type="cofactor">
    <cofactor evidence="9">
        <name>Mg(2+)</name>
        <dbReference type="ChEBI" id="CHEBI:18420"/>
    </cofactor>
    <cofactor evidence="9">
        <name>Mn(2+)</name>
        <dbReference type="ChEBI" id="CHEBI:29035"/>
    </cofactor>
</comment>
<dbReference type="Proteomes" id="UP000066376">
    <property type="component" value="Chromosome"/>
</dbReference>
<keyword evidence="8 9" id="KW-0464">Manganese</keyword>
<keyword evidence="11" id="KW-1185">Reference proteome</keyword>
<dbReference type="GO" id="GO:0016787">
    <property type="term" value="F:hydrolase activity"/>
    <property type="evidence" value="ECO:0007669"/>
    <property type="project" value="UniProtKB-KW"/>
</dbReference>
<dbReference type="GO" id="GO:0051607">
    <property type="term" value="P:defense response to virus"/>
    <property type="evidence" value="ECO:0007669"/>
    <property type="project" value="UniProtKB-UniRule"/>
</dbReference>
<evidence type="ECO:0000256" key="9">
    <source>
        <dbReference type="HAMAP-Rule" id="MF_01470"/>
    </source>
</evidence>
<dbReference type="Gene3D" id="1.20.120.920">
    <property type="entry name" value="CRISPR-associated endonuclease Cas1, C-terminal domain"/>
    <property type="match status" value="1"/>
</dbReference>
<feature type="binding site" evidence="9">
    <location>
        <position position="214"/>
    </location>
    <ligand>
        <name>Mn(2+)</name>
        <dbReference type="ChEBI" id="CHEBI:29035"/>
    </ligand>
</feature>
<protein>
    <recommendedName>
        <fullName evidence="9">CRISPR-associated endonuclease Cas1</fullName>
        <ecNumber evidence="9">3.1.-.-</ecNumber>
    </recommendedName>
</protein>